<keyword evidence="3" id="KW-1185">Reference proteome</keyword>
<organism evidence="2 3">
    <name type="scientific">Macropodid alphaherpesvirus 4</name>
    <dbReference type="NCBI Taxonomy" id="2762721"/>
    <lineage>
        <taxon>Viruses</taxon>
        <taxon>Duplodnaviria</taxon>
        <taxon>Heunggongvirae</taxon>
        <taxon>Peploviricota</taxon>
        <taxon>Herviviricetes</taxon>
        <taxon>Herpesvirales</taxon>
        <taxon>Orthoherpesviridae</taxon>
        <taxon>Alphaherpesvirinae</taxon>
        <taxon>Simplexvirus</taxon>
        <taxon>Simplexvirus macropodidalpha4</taxon>
    </lineage>
</organism>
<reference evidence="2" key="1">
    <citation type="submission" date="2020-08" db="EMBL/GenBank/DDBJ databases">
        <title>Genome sequences of two marsupial simplex viruses; Macropodid alphaherpesvirus 2 and 4.</title>
        <authorList>
            <person name="Vaz P.K."/>
            <person name="Mahony T."/>
            <person name="Hartley C.A."/>
            <person name="Motha J."/>
            <person name="Devlin J.M."/>
        </authorList>
    </citation>
    <scope>NUCLEOTIDE SEQUENCE</scope>
    <source>
        <strain evidence="2">V3116/09</strain>
    </source>
</reference>
<dbReference type="KEGG" id="vg:80540465"/>
<dbReference type="GeneID" id="80540465"/>
<feature type="region of interest" description="Disordered" evidence="1">
    <location>
        <begin position="183"/>
        <end position="233"/>
    </location>
</feature>
<protein>
    <submittedName>
        <fullName evidence="2">Nuclear protein</fullName>
    </submittedName>
</protein>
<dbReference type="RefSeq" id="YP_010801744.1">
    <property type="nucleotide sequence ID" value="NC_076968.1"/>
</dbReference>
<sequence>MGVISRRRILRAGVRSHTRFYRLFAEEVRKYNRTKIVGRLLKVITVSVKTFSPDLPTHVRIIYEVDLKGRRPDCVCFCEFGTNAQAIGACFIIELKTCKFISRKESASKREQKITGLAQLQDSLGLINAHVPPGTNPLYLCPILVFVSQKTLKVFKVIRLPVKTTQGDIGGLARTLQNLATYTVPSKPTPRKKPKQRKPSRKQTRGRSSKQTPACVPVPAPPPPPTTNGGLLQSISTLFGQA</sequence>
<dbReference type="InterPro" id="IPR002580">
    <property type="entry name" value="Herpes_UL24"/>
</dbReference>
<feature type="compositionally biased region" description="Pro residues" evidence="1">
    <location>
        <begin position="216"/>
        <end position="226"/>
    </location>
</feature>
<feature type="compositionally biased region" description="Basic residues" evidence="1">
    <location>
        <begin position="189"/>
        <end position="208"/>
    </location>
</feature>
<evidence type="ECO:0000313" key="3">
    <source>
        <dbReference type="Proteomes" id="UP001148675"/>
    </source>
</evidence>
<dbReference type="Proteomes" id="UP001148675">
    <property type="component" value="Segment"/>
</dbReference>
<name>A0A7L7YSE8_9ALPH</name>
<proteinExistence type="predicted"/>
<dbReference type="Pfam" id="PF01646">
    <property type="entry name" value="Herpes_UL24"/>
    <property type="match status" value="1"/>
</dbReference>
<dbReference type="EMBL" id="MT900474">
    <property type="protein sequence ID" value="QOD40172.1"/>
    <property type="molecule type" value="Genomic_DNA"/>
</dbReference>
<evidence type="ECO:0000313" key="2">
    <source>
        <dbReference type="EMBL" id="QOD40172.1"/>
    </source>
</evidence>
<evidence type="ECO:0000256" key="1">
    <source>
        <dbReference type="SAM" id="MobiDB-lite"/>
    </source>
</evidence>
<gene>
    <name evidence="2" type="primary">UL24</name>
</gene>
<accession>A0A7L7YSE8</accession>